<dbReference type="Pfam" id="PF03652">
    <property type="entry name" value="RuvX"/>
    <property type="match status" value="1"/>
</dbReference>
<evidence type="ECO:0000256" key="3">
    <source>
        <dbReference type="ARBA" id="ARBA00022722"/>
    </source>
</evidence>
<keyword evidence="4" id="KW-0378">Hydrolase</keyword>
<dbReference type="GO" id="GO:0005829">
    <property type="term" value="C:cytosol"/>
    <property type="evidence" value="ECO:0007669"/>
    <property type="project" value="TreeGrafter"/>
</dbReference>
<feature type="domain" description="YqgF/RNase H-like" evidence="5">
    <location>
        <begin position="15"/>
        <end position="121"/>
    </location>
</feature>
<accession>X1KGW8</accession>
<comment type="caution">
    <text evidence="6">The sequence shown here is derived from an EMBL/GenBank/DDBJ whole genome shotgun (WGS) entry which is preliminary data.</text>
</comment>
<evidence type="ECO:0000256" key="2">
    <source>
        <dbReference type="ARBA" id="ARBA00022517"/>
    </source>
</evidence>
<dbReference type="HAMAP" id="MF_00651">
    <property type="entry name" value="Nuclease_YqgF"/>
    <property type="match status" value="1"/>
</dbReference>
<evidence type="ECO:0000256" key="1">
    <source>
        <dbReference type="ARBA" id="ARBA00022490"/>
    </source>
</evidence>
<proteinExistence type="inferred from homology"/>
<evidence type="ECO:0000313" key="6">
    <source>
        <dbReference type="EMBL" id="GAI05913.1"/>
    </source>
</evidence>
<dbReference type="CDD" id="cd16964">
    <property type="entry name" value="YqgF"/>
    <property type="match status" value="1"/>
</dbReference>
<dbReference type="GO" id="GO:0016787">
    <property type="term" value="F:hydrolase activity"/>
    <property type="evidence" value="ECO:0007669"/>
    <property type="project" value="UniProtKB-KW"/>
</dbReference>
<dbReference type="InterPro" id="IPR005227">
    <property type="entry name" value="YqgF"/>
</dbReference>
<protein>
    <recommendedName>
        <fullName evidence="5">YqgF/RNase H-like domain-containing protein</fullName>
    </recommendedName>
</protein>
<dbReference type="NCBIfam" id="TIGR00250">
    <property type="entry name" value="RNAse_H_YqgF"/>
    <property type="match status" value="1"/>
</dbReference>
<keyword evidence="2" id="KW-0690">Ribosome biogenesis</keyword>
<dbReference type="SMART" id="SM00732">
    <property type="entry name" value="YqgFc"/>
    <property type="match status" value="1"/>
</dbReference>
<dbReference type="InterPro" id="IPR012337">
    <property type="entry name" value="RNaseH-like_sf"/>
</dbReference>
<dbReference type="Gene3D" id="3.30.420.140">
    <property type="entry name" value="YqgF/RNase H-like domain"/>
    <property type="match status" value="1"/>
</dbReference>
<keyword evidence="3" id="KW-0540">Nuclease</keyword>
<keyword evidence="1" id="KW-0963">Cytoplasm</keyword>
<dbReference type="InterPro" id="IPR006641">
    <property type="entry name" value="YqgF/RNaseH-like_dom"/>
</dbReference>
<dbReference type="PANTHER" id="PTHR33317:SF4">
    <property type="entry name" value="POLYNUCLEOTIDYL TRANSFERASE, RIBONUCLEASE H-LIKE SUPERFAMILY PROTEIN"/>
    <property type="match status" value="1"/>
</dbReference>
<name>X1KGW8_9ZZZZ</name>
<gene>
    <name evidence="6" type="ORF">S06H3_21462</name>
</gene>
<dbReference type="GO" id="GO:0000967">
    <property type="term" value="P:rRNA 5'-end processing"/>
    <property type="evidence" value="ECO:0007669"/>
    <property type="project" value="TreeGrafter"/>
</dbReference>
<dbReference type="GO" id="GO:0004518">
    <property type="term" value="F:nuclease activity"/>
    <property type="evidence" value="ECO:0007669"/>
    <property type="project" value="UniProtKB-KW"/>
</dbReference>
<dbReference type="EMBL" id="BARV01011276">
    <property type="protein sequence ID" value="GAI05913.1"/>
    <property type="molecule type" value="Genomic_DNA"/>
</dbReference>
<dbReference type="AlphaFoldDB" id="X1KGW8"/>
<reference evidence="6" key="1">
    <citation type="journal article" date="2014" name="Front. Microbiol.">
        <title>High frequency of phylogenetically diverse reductive dehalogenase-homologous genes in deep subseafloor sedimentary metagenomes.</title>
        <authorList>
            <person name="Kawai M."/>
            <person name="Futagami T."/>
            <person name="Toyoda A."/>
            <person name="Takaki Y."/>
            <person name="Nishi S."/>
            <person name="Hori S."/>
            <person name="Arai W."/>
            <person name="Tsubouchi T."/>
            <person name="Morono Y."/>
            <person name="Uchiyama I."/>
            <person name="Ito T."/>
            <person name="Fujiyama A."/>
            <person name="Inagaki F."/>
            <person name="Takami H."/>
        </authorList>
    </citation>
    <scope>NUCLEOTIDE SEQUENCE</scope>
    <source>
        <strain evidence="6">Expedition CK06-06</strain>
    </source>
</reference>
<sequence length="129" mass="14416">MTRGKRLGLKDESEMRSLGLDIGDKRTGVAICDPQGILATPLSVLDSEDEDVLVDVILKLVEQYEVGRIVVGLPRRLNGELGKQASKVTTFTDKLSWQAKRSNFNQLDVQLWDERFSTRAAERLMISPA</sequence>
<evidence type="ECO:0000256" key="4">
    <source>
        <dbReference type="ARBA" id="ARBA00022801"/>
    </source>
</evidence>
<organism evidence="6">
    <name type="scientific">marine sediment metagenome</name>
    <dbReference type="NCBI Taxonomy" id="412755"/>
    <lineage>
        <taxon>unclassified sequences</taxon>
        <taxon>metagenomes</taxon>
        <taxon>ecological metagenomes</taxon>
    </lineage>
</organism>
<dbReference type="SUPFAM" id="SSF53098">
    <property type="entry name" value="Ribonuclease H-like"/>
    <property type="match status" value="1"/>
</dbReference>
<evidence type="ECO:0000259" key="5">
    <source>
        <dbReference type="SMART" id="SM00732"/>
    </source>
</evidence>
<dbReference type="PANTHER" id="PTHR33317">
    <property type="entry name" value="POLYNUCLEOTIDYL TRANSFERASE, RIBONUCLEASE H-LIKE SUPERFAMILY PROTEIN"/>
    <property type="match status" value="1"/>
</dbReference>
<dbReference type="InterPro" id="IPR037027">
    <property type="entry name" value="YqgF/RNaseH-like_dom_sf"/>
</dbReference>